<dbReference type="Gene3D" id="1.10.10.60">
    <property type="entry name" value="Homeodomain-like"/>
    <property type="match status" value="1"/>
</dbReference>
<dbReference type="Pfam" id="PF02311">
    <property type="entry name" value="AraC_binding"/>
    <property type="match status" value="1"/>
</dbReference>
<comment type="caution">
    <text evidence="5">The sequence shown here is derived from an EMBL/GenBank/DDBJ whole genome shotgun (WGS) entry which is preliminary data.</text>
</comment>
<sequence>MKSAEKSLPSNLEIPHLMGALGLSDALPGLMVFDSSVHLFDNTWKRPFRSAHYSVILVQKGQMYVKVNLQEYTLHQGELLIIPPSAIREMSWQENSVHFLSLLFSADFILASGNYTKSVARFPLFKSDEQAMISLNPADQAIVSRMIELIHLLLIRDHAAQKVNEEMIRSVFQAVISQVGYCYEEQRKLSSSYNSIVQQFFNLLVSHYKTERNVSFYASLLGIHEKYLSQLLKQKTTHTARSFMIQMVILEAKVLLDYPNLTISNIADQLHFQNQFHFSRFFKKYTALTPTDYRNGLS</sequence>
<dbReference type="PANTHER" id="PTHR43280:SF32">
    <property type="entry name" value="TRANSCRIPTIONAL REGULATORY PROTEIN"/>
    <property type="match status" value="1"/>
</dbReference>
<dbReference type="SMART" id="SM00342">
    <property type="entry name" value="HTH_ARAC"/>
    <property type="match status" value="1"/>
</dbReference>
<keyword evidence="6" id="KW-1185">Reference proteome</keyword>
<dbReference type="SUPFAM" id="SSF51215">
    <property type="entry name" value="Regulatory protein AraC"/>
    <property type="match status" value="1"/>
</dbReference>
<dbReference type="AlphaFoldDB" id="A0A4R5DUJ4"/>
<organism evidence="5 6">
    <name type="scientific">Dyadobacter psychrotolerans</name>
    <dbReference type="NCBI Taxonomy" id="2541721"/>
    <lineage>
        <taxon>Bacteria</taxon>
        <taxon>Pseudomonadati</taxon>
        <taxon>Bacteroidota</taxon>
        <taxon>Cytophagia</taxon>
        <taxon>Cytophagales</taxon>
        <taxon>Spirosomataceae</taxon>
        <taxon>Dyadobacter</taxon>
    </lineage>
</organism>
<evidence type="ECO:0000313" key="6">
    <source>
        <dbReference type="Proteomes" id="UP000294850"/>
    </source>
</evidence>
<dbReference type="PANTHER" id="PTHR43280">
    <property type="entry name" value="ARAC-FAMILY TRANSCRIPTIONAL REGULATOR"/>
    <property type="match status" value="1"/>
</dbReference>
<evidence type="ECO:0000313" key="5">
    <source>
        <dbReference type="EMBL" id="TDE16154.1"/>
    </source>
</evidence>
<keyword evidence="2" id="KW-0238">DNA-binding</keyword>
<dbReference type="InterPro" id="IPR037923">
    <property type="entry name" value="HTH-like"/>
</dbReference>
<dbReference type="EMBL" id="SMFL01000003">
    <property type="protein sequence ID" value="TDE16154.1"/>
    <property type="molecule type" value="Genomic_DNA"/>
</dbReference>
<name>A0A4R5DUJ4_9BACT</name>
<dbReference type="GO" id="GO:0003700">
    <property type="term" value="F:DNA-binding transcription factor activity"/>
    <property type="evidence" value="ECO:0007669"/>
    <property type="project" value="InterPro"/>
</dbReference>
<evidence type="ECO:0000256" key="3">
    <source>
        <dbReference type="ARBA" id="ARBA00023163"/>
    </source>
</evidence>
<keyword evidence="3" id="KW-0804">Transcription</keyword>
<proteinExistence type="predicted"/>
<reference evidence="5 6" key="1">
    <citation type="submission" date="2019-03" db="EMBL/GenBank/DDBJ databases">
        <title>Dyadobacter AR-3-6 sp. nov., isolated from arctic soil.</title>
        <authorList>
            <person name="Chaudhary D.K."/>
        </authorList>
    </citation>
    <scope>NUCLEOTIDE SEQUENCE [LARGE SCALE GENOMIC DNA]</scope>
    <source>
        <strain evidence="5 6">AR-3-6</strain>
    </source>
</reference>
<dbReference type="InterPro" id="IPR009057">
    <property type="entry name" value="Homeodomain-like_sf"/>
</dbReference>
<dbReference type="OrthoDB" id="1007667at2"/>
<evidence type="ECO:0000259" key="4">
    <source>
        <dbReference type="PROSITE" id="PS01124"/>
    </source>
</evidence>
<accession>A0A4R5DUJ4</accession>
<dbReference type="RefSeq" id="WP_131957688.1">
    <property type="nucleotide sequence ID" value="NZ_SMFL01000003.1"/>
</dbReference>
<evidence type="ECO:0000256" key="2">
    <source>
        <dbReference type="ARBA" id="ARBA00023125"/>
    </source>
</evidence>
<dbReference type="Pfam" id="PF12833">
    <property type="entry name" value="HTH_18"/>
    <property type="match status" value="1"/>
</dbReference>
<dbReference type="PROSITE" id="PS01124">
    <property type="entry name" value="HTH_ARAC_FAMILY_2"/>
    <property type="match status" value="1"/>
</dbReference>
<dbReference type="GO" id="GO:0043565">
    <property type="term" value="F:sequence-specific DNA binding"/>
    <property type="evidence" value="ECO:0007669"/>
    <property type="project" value="InterPro"/>
</dbReference>
<keyword evidence="1" id="KW-0805">Transcription regulation</keyword>
<protein>
    <submittedName>
        <fullName evidence="5">AraC family transcriptional regulator</fullName>
    </submittedName>
</protein>
<dbReference type="InterPro" id="IPR018060">
    <property type="entry name" value="HTH_AraC"/>
</dbReference>
<dbReference type="Proteomes" id="UP000294850">
    <property type="component" value="Unassembled WGS sequence"/>
</dbReference>
<feature type="domain" description="HTH araC/xylS-type" evidence="4">
    <location>
        <begin position="198"/>
        <end position="296"/>
    </location>
</feature>
<gene>
    <name evidence="5" type="ORF">E0F88_07825</name>
</gene>
<dbReference type="InterPro" id="IPR003313">
    <property type="entry name" value="AraC-bd"/>
</dbReference>
<dbReference type="SUPFAM" id="SSF46689">
    <property type="entry name" value="Homeodomain-like"/>
    <property type="match status" value="1"/>
</dbReference>
<evidence type="ECO:0000256" key="1">
    <source>
        <dbReference type="ARBA" id="ARBA00023015"/>
    </source>
</evidence>